<dbReference type="RefSeq" id="WP_380726203.1">
    <property type="nucleotide sequence ID" value="NZ_JBHTLK010000149.1"/>
</dbReference>
<evidence type="ECO:0000313" key="2">
    <source>
        <dbReference type="Proteomes" id="UP001597168"/>
    </source>
</evidence>
<accession>A0ABW3QZQ3</accession>
<dbReference type="EMBL" id="JBHTLK010000149">
    <property type="protein sequence ID" value="MFD1150264.1"/>
    <property type="molecule type" value="Genomic_DNA"/>
</dbReference>
<evidence type="ECO:0000313" key="1">
    <source>
        <dbReference type="EMBL" id="MFD1150264.1"/>
    </source>
</evidence>
<name>A0ABW3QZQ3_9PSEU</name>
<reference evidence="2" key="1">
    <citation type="journal article" date="2019" name="Int. J. Syst. Evol. Microbiol.">
        <title>The Global Catalogue of Microorganisms (GCM) 10K type strain sequencing project: providing services to taxonomists for standard genome sequencing and annotation.</title>
        <authorList>
            <consortium name="The Broad Institute Genomics Platform"/>
            <consortium name="The Broad Institute Genome Sequencing Center for Infectious Disease"/>
            <person name="Wu L."/>
            <person name="Ma J."/>
        </authorList>
    </citation>
    <scope>NUCLEOTIDE SEQUENCE [LARGE SCALE GENOMIC DNA]</scope>
    <source>
        <strain evidence="2">CCUG 60214</strain>
    </source>
</reference>
<comment type="caution">
    <text evidence="1">The sequence shown here is derived from an EMBL/GenBank/DDBJ whole genome shotgun (WGS) entry which is preliminary data.</text>
</comment>
<gene>
    <name evidence="1" type="ORF">ACFQ3T_24290</name>
</gene>
<dbReference type="Proteomes" id="UP001597168">
    <property type="component" value="Unassembled WGS sequence"/>
</dbReference>
<proteinExistence type="predicted"/>
<sequence length="123" mass="13304">MAELGGAAAAHVPRLRALLDRLDDHGWVRLHVPEALWHATGDADAALPLLTAVWPVNPHLRVPAVRCLAVMGPAAAPAVPLPRDELARTRRHTLRETGWSSDQVRADEELVRLCRDVLAAIGG</sequence>
<organism evidence="1 2">
    <name type="scientific">Saccharothrix hoggarensis</name>
    <dbReference type="NCBI Taxonomy" id="913853"/>
    <lineage>
        <taxon>Bacteria</taxon>
        <taxon>Bacillati</taxon>
        <taxon>Actinomycetota</taxon>
        <taxon>Actinomycetes</taxon>
        <taxon>Pseudonocardiales</taxon>
        <taxon>Pseudonocardiaceae</taxon>
        <taxon>Saccharothrix</taxon>
    </lineage>
</organism>
<keyword evidence="2" id="KW-1185">Reference proteome</keyword>
<evidence type="ECO:0008006" key="3">
    <source>
        <dbReference type="Google" id="ProtNLM"/>
    </source>
</evidence>
<protein>
    <recommendedName>
        <fullName evidence="3">HEAT repeat protein</fullName>
    </recommendedName>
</protein>